<reference evidence="1" key="2">
    <citation type="journal article" date="2021" name="Genome Biol. Evol.">
        <title>Developing a high-quality reference genome for a parasitic bivalve with doubly uniparental inheritance (Bivalvia: Unionida).</title>
        <authorList>
            <person name="Smith C.H."/>
        </authorList>
    </citation>
    <scope>NUCLEOTIDE SEQUENCE</scope>
    <source>
        <strain evidence="1">CHS0354</strain>
        <tissue evidence="1">Mantle</tissue>
    </source>
</reference>
<sequence length="188" mass="19755">MIAPCGKTAVGSAVFYFSPCFAVGAFPHIVLSGTVSTADHPQRIVKHRGRTAIAADDPQCTVKHRGSVKVPCGKTGVGCYLCPGDAVGAFPYIVQILEIEVNPADDPQRTVKHRGSMTGASGKTGGGCYLCPGDAFGAFPHIVFVVAGTVKAADDPQRILGIVLTPKHRGSMKVPCGKNRRRMLPVSR</sequence>
<proteinExistence type="predicted"/>
<name>A0AAE0W9X6_9BIVA</name>
<dbReference type="AlphaFoldDB" id="A0AAE0W9X6"/>
<comment type="caution">
    <text evidence="1">The sequence shown here is derived from an EMBL/GenBank/DDBJ whole genome shotgun (WGS) entry which is preliminary data.</text>
</comment>
<protein>
    <submittedName>
        <fullName evidence="1">Uncharacterized protein</fullName>
    </submittedName>
</protein>
<gene>
    <name evidence="1" type="ORF">CHS0354_018435</name>
</gene>
<keyword evidence="2" id="KW-1185">Reference proteome</keyword>
<reference evidence="1" key="3">
    <citation type="submission" date="2023-05" db="EMBL/GenBank/DDBJ databases">
        <authorList>
            <person name="Smith C.H."/>
        </authorList>
    </citation>
    <scope>NUCLEOTIDE SEQUENCE</scope>
    <source>
        <strain evidence="1">CHS0354</strain>
        <tissue evidence="1">Mantle</tissue>
    </source>
</reference>
<dbReference type="EMBL" id="JAEAOA010001141">
    <property type="protein sequence ID" value="KAK3606841.1"/>
    <property type="molecule type" value="Genomic_DNA"/>
</dbReference>
<accession>A0AAE0W9X6</accession>
<dbReference type="Proteomes" id="UP001195483">
    <property type="component" value="Unassembled WGS sequence"/>
</dbReference>
<evidence type="ECO:0000313" key="1">
    <source>
        <dbReference type="EMBL" id="KAK3606841.1"/>
    </source>
</evidence>
<organism evidence="1 2">
    <name type="scientific">Potamilus streckersoni</name>
    <dbReference type="NCBI Taxonomy" id="2493646"/>
    <lineage>
        <taxon>Eukaryota</taxon>
        <taxon>Metazoa</taxon>
        <taxon>Spiralia</taxon>
        <taxon>Lophotrochozoa</taxon>
        <taxon>Mollusca</taxon>
        <taxon>Bivalvia</taxon>
        <taxon>Autobranchia</taxon>
        <taxon>Heteroconchia</taxon>
        <taxon>Palaeoheterodonta</taxon>
        <taxon>Unionida</taxon>
        <taxon>Unionoidea</taxon>
        <taxon>Unionidae</taxon>
        <taxon>Ambleminae</taxon>
        <taxon>Lampsilini</taxon>
        <taxon>Potamilus</taxon>
    </lineage>
</organism>
<reference evidence="1" key="1">
    <citation type="journal article" date="2021" name="Genome Biol. Evol.">
        <title>A High-Quality Reference Genome for a Parasitic Bivalve with Doubly Uniparental Inheritance (Bivalvia: Unionida).</title>
        <authorList>
            <person name="Smith C.H."/>
        </authorList>
    </citation>
    <scope>NUCLEOTIDE SEQUENCE</scope>
    <source>
        <strain evidence="1">CHS0354</strain>
    </source>
</reference>
<evidence type="ECO:0000313" key="2">
    <source>
        <dbReference type="Proteomes" id="UP001195483"/>
    </source>
</evidence>